<feature type="transmembrane region" description="Helical" evidence="1">
    <location>
        <begin position="429"/>
        <end position="449"/>
    </location>
</feature>
<dbReference type="Proteomes" id="UP000034119">
    <property type="component" value="Unassembled WGS sequence"/>
</dbReference>
<keyword evidence="1" id="KW-0812">Transmembrane</keyword>
<sequence>MEAESSPNSQTERQIAASRLGEVYARNWLPQLPEGPRLKVSAAVSTLASAYEKFRQAMEYNEPHLLRRSATERILGRRLRADSNTNLVAAGLVNELIRGRYLQNDFYPESLVGEMEKIVEKYRLVLHTKNLAPADDSFSFLMRLASAEIEEFLTPPDRDDALKELMAANVKKSLTISDPSLTEPQALVQLRVAIDRNLLKFDRAMLEFNVFELFYPDWKRWGAAHVQEVAGNLEHIRSSVKKILEYPLGGTLTAVVRRYAAPFILLKDALERNGAAILQDKLAFARAIATSYEARMGRERERLTTTTTRALLYIFLTKAVLSFAFELPAEVFIYGGIRFLSFIINFLFPPFFLFLLTLSLNLPGRENEERILEVTKEAVFGNGGVFGERSRVEVKKRGLSTGATLFVTYFLAFFLIFGGVSYFLNQIDFSPFAVALFLFYTSLVTYFGVRVRESAQEMRMAGGRETMGSVAFDFVALPFLQVGKVVSAGLAKFNFLVLFVSLIVEAPIQTLLEFLEEWIRFAREKKEEVY</sequence>
<protein>
    <submittedName>
        <fullName evidence="2">Uncharacterized protein</fullName>
    </submittedName>
</protein>
<dbReference type="EMBL" id="LCPW01000007">
    <property type="protein sequence ID" value="KKW05867.1"/>
    <property type="molecule type" value="Genomic_DNA"/>
</dbReference>
<proteinExistence type="predicted"/>
<comment type="caution">
    <text evidence="2">The sequence shown here is derived from an EMBL/GenBank/DDBJ whole genome shotgun (WGS) entry which is preliminary data.</text>
</comment>
<name>A0A0G1XTF0_9BACT</name>
<keyword evidence="1" id="KW-0472">Membrane</keyword>
<feature type="transmembrane region" description="Helical" evidence="1">
    <location>
        <begin position="339"/>
        <end position="362"/>
    </location>
</feature>
<organism evidence="2 3">
    <name type="scientific">candidate division CPR1 bacterium GW2011_GWC1_49_13</name>
    <dbReference type="NCBI Taxonomy" id="1618342"/>
    <lineage>
        <taxon>Bacteria</taxon>
        <taxon>candidate division CPR1</taxon>
    </lineage>
</organism>
<keyword evidence="1" id="KW-1133">Transmembrane helix</keyword>
<feature type="transmembrane region" description="Helical" evidence="1">
    <location>
        <begin position="399"/>
        <end position="423"/>
    </location>
</feature>
<feature type="transmembrane region" description="Helical" evidence="1">
    <location>
        <begin position="310"/>
        <end position="333"/>
    </location>
</feature>
<evidence type="ECO:0000256" key="1">
    <source>
        <dbReference type="SAM" id="Phobius"/>
    </source>
</evidence>
<dbReference type="AlphaFoldDB" id="A0A0G1XTF0"/>
<reference evidence="2 3" key="1">
    <citation type="journal article" date="2015" name="Nature">
        <title>rRNA introns, odd ribosomes, and small enigmatic genomes across a large radiation of phyla.</title>
        <authorList>
            <person name="Brown C.T."/>
            <person name="Hug L.A."/>
            <person name="Thomas B.C."/>
            <person name="Sharon I."/>
            <person name="Castelle C.J."/>
            <person name="Singh A."/>
            <person name="Wilkins M.J."/>
            <person name="Williams K.H."/>
            <person name="Banfield J.F."/>
        </authorList>
    </citation>
    <scope>NUCLEOTIDE SEQUENCE [LARGE SCALE GENOMIC DNA]</scope>
</reference>
<gene>
    <name evidence="2" type="ORF">UY40_C0007G0006</name>
</gene>
<accession>A0A0G1XTF0</accession>
<evidence type="ECO:0000313" key="2">
    <source>
        <dbReference type="EMBL" id="KKW05867.1"/>
    </source>
</evidence>
<dbReference type="STRING" id="1618342.UY40_C0007G0006"/>
<evidence type="ECO:0000313" key="3">
    <source>
        <dbReference type="Proteomes" id="UP000034119"/>
    </source>
</evidence>